<evidence type="ECO:0000313" key="2">
    <source>
        <dbReference type="Proteomes" id="UP001462640"/>
    </source>
</evidence>
<reference evidence="1 2" key="1">
    <citation type="submission" date="2024-05" db="EMBL/GenBank/DDBJ databases">
        <title>Roseateles sp. 2.12 16S ribosomal RNA gene Genome sequencing and assembly.</title>
        <authorList>
            <person name="Woo H."/>
        </authorList>
    </citation>
    <scope>NUCLEOTIDE SEQUENCE [LARGE SCALE GENOMIC DNA]</scope>
    <source>
        <strain evidence="1 2">2.12</strain>
    </source>
</reference>
<keyword evidence="2" id="KW-1185">Reference proteome</keyword>
<dbReference type="RefSeq" id="WP_347612040.1">
    <property type="nucleotide sequence ID" value="NZ_JBDPZC010000010.1"/>
</dbReference>
<gene>
    <name evidence="1" type="ORF">ABDJ40_19250</name>
</gene>
<comment type="caution">
    <text evidence="1">The sequence shown here is derived from an EMBL/GenBank/DDBJ whole genome shotgun (WGS) entry which is preliminary data.</text>
</comment>
<dbReference type="Proteomes" id="UP001462640">
    <property type="component" value="Unassembled WGS sequence"/>
</dbReference>
<accession>A0ABV0GIJ8</accession>
<dbReference type="InterPro" id="IPR047746">
    <property type="entry name" value="Dae2/Tae2-like"/>
</dbReference>
<organism evidence="1 2">
    <name type="scientific">Roseateles flavus</name>
    <dbReference type="NCBI Taxonomy" id="3149041"/>
    <lineage>
        <taxon>Bacteria</taxon>
        <taxon>Pseudomonadati</taxon>
        <taxon>Pseudomonadota</taxon>
        <taxon>Betaproteobacteria</taxon>
        <taxon>Burkholderiales</taxon>
        <taxon>Sphaerotilaceae</taxon>
        <taxon>Roseateles</taxon>
    </lineage>
</organism>
<sequence length="129" mass="14547">MSYLLQIAESQSFGPAKFVNKAGHTECVEYVRQATGAPSTPEWRQGVQVVGARPGSIRRGTAIATFDEHGHYPRDGRGRHAAIFLEENALGIVVLDQWNSQGEVKRRTIYLKRPDYPRVDCARQYFVIE</sequence>
<protein>
    <submittedName>
        <fullName evidence="1">BPSL0067 family protein</fullName>
    </submittedName>
</protein>
<evidence type="ECO:0000313" key="1">
    <source>
        <dbReference type="EMBL" id="MEO3714910.1"/>
    </source>
</evidence>
<proteinExistence type="predicted"/>
<dbReference type="NCBIfam" id="NF033857">
    <property type="entry name" value="BPSL0067_fam"/>
    <property type="match status" value="1"/>
</dbReference>
<name>A0ABV0GIJ8_9BURK</name>
<dbReference type="EMBL" id="JBDPZC010000010">
    <property type="protein sequence ID" value="MEO3714910.1"/>
    <property type="molecule type" value="Genomic_DNA"/>
</dbReference>